<feature type="domain" description="U-box" evidence="3">
    <location>
        <begin position="536"/>
        <end position="609"/>
    </location>
</feature>
<dbReference type="GO" id="GO:0003755">
    <property type="term" value="F:peptidyl-prolyl cis-trans isomerase activity"/>
    <property type="evidence" value="ECO:0007669"/>
    <property type="project" value="UniProtKB-KW"/>
</dbReference>
<dbReference type="Gene3D" id="3.30.40.10">
    <property type="entry name" value="Zinc/RING finger domain, C3HC4 (zinc finger)"/>
    <property type="match status" value="1"/>
</dbReference>
<dbReference type="PANTHER" id="PTHR46573:SF1">
    <property type="entry name" value="WD REPEAT, SAM AND U-BOX DOMAIN-CONTAINING PROTEIN 1"/>
    <property type="match status" value="1"/>
</dbReference>
<evidence type="ECO:0000256" key="2">
    <source>
        <dbReference type="ARBA" id="ARBA00023110"/>
    </source>
</evidence>
<reference evidence="4 5" key="1">
    <citation type="submission" date="2017-03" db="EMBL/GenBank/DDBJ databases">
        <title>Genomes of endolithic fungi from Antarctica.</title>
        <authorList>
            <person name="Coleine C."/>
            <person name="Masonjones S."/>
            <person name="Stajich J.E."/>
        </authorList>
    </citation>
    <scope>NUCLEOTIDE SEQUENCE [LARGE SCALE GENOMIC DNA]</scope>
    <source>
        <strain evidence="4 5">CCFEE 5184</strain>
    </source>
</reference>
<keyword evidence="5" id="KW-1185">Reference proteome</keyword>
<sequence length="675" mass="73505">MGVTLKQAGLAELAVNGVVDIYAVTRATSGSLSTAPPRGRDSIYRSHAHWEPPTVQRDRATAMFLSSLRVFASNVERPDNESDNFEDAVLHVFDLLTKYETLDRIIPSALVGTTHARVFEGSRLLFGFALEKARSLKLPEGDGVSNFPYLASIKEVDLVDRKTREPVMYALQTGDGLAENVSGGSEGAVAGTDPEVRRLALLSAGSTALLLTFTGSLASDYRYSDNGDVTCAWDEGELMEMHNLSEFCGRNKLAIHKPSQLAGAVAPCLTFDRRAHLAVYTGQEACGADPSRSTLMFRPMHGTEGVDVAVIEQVFAGTLKQHEADGTAVFDALGGAAVRRLQSPDEIVMFVVDTSASMRVPTDFDEVNEELPIPREPPMTANAIVDPEFFGRPKFDDIKDFLIKHESFEDMSGIVADAHGRKRHAATEVVELLRNTIGADIVRKHKELERRRARVRTNYYLRHGIQELEAQLEQSKLSWAGLKTHEQAAYALLQFRAETVLSSGSLSQRWIWSLGDDVPTGSPPNHISSLPASVVEISHPLRCPISHTLMRDAVTAADGHVYSGDAISRWFKTRKSSPMTGLELPDTTLTENCDVCDAVNAWIDGGNLTADSTAKGSFPIVFVSPYGTFERQVIGSMTMAAVHKLAFRGLAGRYTVFQLAKDNIALPAGSAATIA</sequence>
<dbReference type="PANTHER" id="PTHR46573">
    <property type="entry name" value="WD REPEAT, SAM AND U-BOX DOMAIN-CONTAINING PROTEIN 1"/>
    <property type="match status" value="1"/>
</dbReference>
<dbReference type="EC" id="5.2.1.8" evidence="1"/>
<protein>
    <recommendedName>
        <fullName evidence="1">peptidylprolyl isomerase</fullName>
        <ecNumber evidence="1">5.2.1.8</ecNumber>
    </recommendedName>
</protein>
<dbReference type="EMBL" id="NAJQ01000454">
    <property type="protein sequence ID" value="TKA69328.1"/>
    <property type="molecule type" value="Genomic_DNA"/>
</dbReference>
<dbReference type="GO" id="GO:0016567">
    <property type="term" value="P:protein ubiquitination"/>
    <property type="evidence" value="ECO:0007669"/>
    <property type="project" value="InterPro"/>
</dbReference>
<dbReference type="InterPro" id="IPR003613">
    <property type="entry name" value="Ubox_domain"/>
</dbReference>
<dbReference type="PROSITE" id="PS51698">
    <property type="entry name" value="U_BOX"/>
    <property type="match status" value="1"/>
</dbReference>
<evidence type="ECO:0000313" key="4">
    <source>
        <dbReference type="EMBL" id="TKA69328.1"/>
    </source>
</evidence>
<dbReference type="AlphaFoldDB" id="A0A4U0X2J1"/>
<dbReference type="InterPro" id="IPR013083">
    <property type="entry name" value="Znf_RING/FYVE/PHD"/>
</dbReference>
<dbReference type="InterPro" id="IPR052085">
    <property type="entry name" value="WD-SAM-U-box"/>
</dbReference>
<dbReference type="GO" id="GO:0004842">
    <property type="term" value="F:ubiquitin-protein transferase activity"/>
    <property type="evidence" value="ECO:0007669"/>
    <property type="project" value="InterPro"/>
</dbReference>
<dbReference type="SUPFAM" id="SSF57850">
    <property type="entry name" value="RING/U-box"/>
    <property type="match status" value="1"/>
</dbReference>
<comment type="caution">
    <text evidence="4">The sequence shown here is derived from an EMBL/GenBank/DDBJ whole genome shotgun (WGS) entry which is preliminary data.</text>
</comment>
<evidence type="ECO:0000259" key="3">
    <source>
        <dbReference type="PROSITE" id="PS51698"/>
    </source>
</evidence>
<dbReference type="Proteomes" id="UP000309340">
    <property type="component" value="Unassembled WGS sequence"/>
</dbReference>
<gene>
    <name evidence="4" type="ORF">B0A55_07453</name>
</gene>
<dbReference type="STRING" id="329884.A0A4U0X2J1"/>
<proteinExistence type="predicted"/>
<keyword evidence="2" id="KW-0413">Isomerase</keyword>
<dbReference type="SMART" id="SM00504">
    <property type="entry name" value="Ubox"/>
    <property type="match status" value="1"/>
</dbReference>
<organism evidence="4 5">
    <name type="scientific">Friedmanniomyces simplex</name>
    <dbReference type="NCBI Taxonomy" id="329884"/>
    <lineage>
        <taxon>Eukaryota</taxon>
        <taxon>Fungi</taxon>
        <taxon>Dikarya</taxon>
        <taxon>Ascomycota</taxon>
        <taxon>Pezizomycotina</taxon>
        <taxon>Dothideomycetes</taxon>
        <taxon>Dothideomycetidae</taxon>
        <taxon>Mycosphaerellales</taxon>
        <taxon>Teratosphaeriaceae</taxon>
        <taxon>Friedmanniomyces</taxon>
    </lineage>
</organism>
<evidence type="ECO:0000313" key="5">
    <source>
        <dbReference type="Proteomes" id="UP000309340"/>
    </source>
</evidence>
<evidence type="ECO:0000256" key="1">
    <source>
        <dbReference type="ARBA" id="ARBA00013194"/>
    </source>
</evidence>
<dbReference type="OrthoDB" id="10069349at2759"/>
<dbReference type="CDD" id="cd16655">
    <property type="entry name" value="RING-Ubox_WDSUB1-like"/>
    <property type="match status" value="1"/>
</dbReference>
<dbReference type="Pfam" id="PF04564">
    <property type="entry name" value="U-box"/>
    <property type="match status" value="1"/>
</dbReference>
<name>A0A4U0X2J1_9PEZI</name>
<accession>A0A4U0X2J1</accession>
<keyword evidence="2" id="KW-0697">Rotamase</keyword>